<reference evidence="3" key="4">
    <citation type="submission" date="2025-05" db="UniProtKB">
        <authorList>
            <consortium name="EnsemblFungi"/>
        </authorList>
    </citation>
    <scope>IDENTIFICATION</scope>
    <source>
        <strain evidence="3">isolate 1-1 / race 1 (BBBD)</strain>
    </source>
</reference>
<feature type="signal peptide" evidence="1">
    <location>
        <begin position="1"/>
        <end position="22"/>
    </location>
</feature>
<dbReference type="OrthoDB" id="2507636at2759"/>
<feature type="chain" id="PRO_5008109736" evidence="1">
    <location>
        <begin position="23"/>
        <end position="307"/>
    </location>
</feature>
<dbReference type="VEuPathDB" id="FungiDB:PTTG_28636"/>
<protein>
    <submittedName>
        <fullName evidence="2 3">Uncharacterized protein</fullName>
    </submittedName>
</protein>
<dbReference type="Proteomes" id="UP000005240">
    <property type="component" value="Unassembled WGS sequence"/>
</dbReference>
<dbReference type="AlphaFoldDB" id="A0A180GAH7"/>
<keyword evidence="4" id="KW-1185">Reference proteome</keyword>
<sequence length="307" mass="34889">MLLPAYLLILALISQLITNINASLDRPASKIWLCESRLLKDQEKEPAQGLRFPGSTAGFWSSFDSYGSPTGQFSSTKAYKKEYLSHHIKLLKSVLNYLLRHESMSLAHLEEWCLALENTIIRPHQTYGMLSDSIVYAFYTLLLKHHDDAQFTENMNFRLTDLLSIAAAFPNSGIQWAQELHCPDEGLSKNFRMWDTLQWQLIGEPEPRLQPLVDAKNNNDYTYILENLDKIIGEIFSSQPAKDLSAQTRVASIAVLSHLLKTNDEPTKAKANELMNSLVSNSKGAYLLFNHERTLLSVSEDQKKNEK</sequence>
<keyword evidence="1" id="KW-0732">Signal</keyword>
<organism evidence="2">
    <name type="scientific">Puccinia triticina (isolate 1-1 / race 1 (BBBD))</name>
    <name type="common">Brown leaf rust fungus</name>
    <dbReference type="NCBI Taxonomy" id="630390"/>
    <lineage>
        <taxon>Eukaryota</taxon>
        <taxon>Fungi</taxon>
        <taxon>Dikarya</taxon>
        <taxon>Basidiomycota</taxon>
        <taxon>Pucciniomycotina</taxon>
        <taxon>Pucciniomycetes</taxon>
        <taxon>Pucciniales</taxon>
        <taxon>Pucciniaceae</taxon>
        <taxon>Puccinia</taxon>
    </lineage>
</organism>
<proteinExistence type="predicted"/>
<reference evidence="2" key="2">
    <citation type="submission" date="2016-05" db="EMBL/GenBank/DDBJ databases">
        <title>Comparative analysis highlights variable genome content of wheat rusts and divergence of the mating loci.</title>
        <authorList>
            <person name="Cuomo C.A."/>
            <person name="Bakkeren G."/>
            <person name="Szabo L."/>
            <person name="Khalil H."/>
            <person name="Joly D."/>
            <person name="Goldberg J."/>
            <person name="Young S."/>
            <person name="Zeng Q."/>
            <person name="Fellers J."/>
        </authorList>
    </citation>
    <scope>NUCLEOTIDE SEQUENCE [LARGE SCALE GENOMIC DNA]</scope>
    <source>
        <strain evidence="2">1-1 BBBD Race 1</strain>
    </source>
</reference>
<gene>
    <name evidence="2" type="ORF">PTTG_28636</name>
</gene>
<evidence type="ECO:0000256" key="1">
    <source>
        <dbReference type="SAM" id="SignalP"/>
    </source>
</evidence>
<name>A0A180GAH7_PUCT1</name>
<evidence type="ECO:0000313" key="4">
    <source>
        <dbReference type="Proteomes" id="UP000005240"/>
    </source>
</evidence>
<evidence type="ECO:0000313" key="2">
    <source>
        <dbReference type="EMBL" id="OAV89620.1"/>
    </source>
</evidence>
<reference evidence="2" key="1">
    <citation type="submission" date="2009-11" db="EMBL/GenBank/DDBJ databases">
        <authorList>
            <consortium name="The Broad Institute Genome Sequencing Platform"/>
            <person name="Ward D."/>
            <person name="Feldgarden M."/>
            <person name="Earl A."/>
            <person name="Young S.K."/>
            <person name="Zeng Q."/>
            <person name="Koehrsen M."/>
            <person name="Alvarado L."/>
            <person name="Berlin A."/>
            <person name="Bochicchio J."/>
            <person name="Borenstein D."/>
            <person name="Chapman S.B."/>
            <person name="Chen Z."/>
            <person name="Engels R."/>
            <person name="Freedman E."/>
            <person name="Gellesch M."/>
            <person name="Goldberg J."/>
            <person name="Griggs A."/>
            <person name="Gujja S."/>
            <person name="Heilman E."/>
            <person name="Heiman D."/>
            <person name="Hepburn T."/>
            <person name="Howarth C."/>
            <person name="Jen D."/>
            <person name="Larson L."/>
            <person name="Lewis B."/>
            <person name="Mehta T."/>
            <person name="Park D."/>
            <person name="Pearson M."/>
            <person name="Roberts A."/>
            <person name="Saif S."/>
            <person name="Shea T."/>
            <person name="Shenoy N."/>
            <person name="Sisk P."/>
            <person name="Stolte C."/>
            <person name="Sykes S."/>
            <person name="Thomson T."/>
            <person name="Walk T."/>
            <person name="White J."/>
            <person name="Yandava C."/>
            <person name="Izard J."/>
            <person name="Baranova O.V."/>
            <person name="Blanton J.M."/>
            <person name="Tanner A.C."/>
            <person name="Dewhirst F.E."/>
            <person name="Haas B."/>
            <person name="Nusbaum C."/>
            <person name="Birren B."/>
        </authorList>
    </citation>
    <scope>NUCLEOTIDE SEQUENCE [LARGE SCALE GENOMIC DNA]</scope>
    <source>
        <strain evidence="2">1-1 BBBD Race 1</strain>
    </source>
</reference>
<dbReference type="EMBL" id="ADAS02000123">
    <property type="protein sequence ID" value="OAV89620.1"/>
    <property type="molecule type" value="Genomic_DNA"/>
</dbReference>
<evidence type="ECO:0000313" key="3">
    <source>
        <dbReference type="EnsemblFungi" id="PTTG_28636-t43_1-p1"/>
    </source>
</evidence>
<accession>A0A180GAH7</accession>
<dbReference type="EnsemblFungi" id="PTTG_28636-t43_1">
    <property type="protein sequence ID" value="PTTG_28636-t43_1-p1"/>
    <property type="gene ID" value="PTTG_28636"/>
</dbReference>
<reference evidence="3 4" key="3">
    <citation type="journal article" date="2017" name="G3 (Bethesda)">
        <title>Comparative analysis highlights variable genome content of wheat rusts and divergence of the mating loci.</title>
        <authorList>
            <person name="Cuomo C.A."/>
            <person name="Bakkeren G."/>
            <person name="Khalil H.B."/>
            <person name="Panwar V."/>
            <person name="Joly D."/>
            <person name="Linning R."/>
            <person name="Sakthikumar S."/>
            <person name="Song X."/>
            <person name="Adiconis X."/>
            <person name="Fan L."/>
            <person name="Goldberg J.M."/>
            <person name="Levin J.Z."/>
            <person name="Young S."/>
            <person name="Zeng Q."/>
            <person name="Anikster Y."/>
            <person name="Bruce M."/>
            <person name="Wang M."/>
            <person name="Yin C."/>
            <person name="McCallum B."/>
            <person name="Szabo L.J."/>
            <person name="Hulbert S."/>
            <person name="Chen X."/>
            <person name="Fellers J.P."/>
        </authorList>
    </citation>
    <scope>NUCLEOTIDE SEQUENCE</scope>
    <source>
        <strain evidence="3">isolate 1-1 / race 1 (BBBD)</strain>
        <strain evidence="4">Isolate 1-1 / race 1 (BBBD)</strain>
    </source>
</reference>